<organism evidence="2 3">
    <name type="scientific">Asanoa hainanensis</name>
    <dbReference type="NCBI Taxonomy" id="560556"/>
    <lineage>
        <taxon>Bacteria</taxon>
        <taxon>Bacillati</taxon>
        <taxon>Actinomycetota</taxon>
        <taxon>Actinomycetes</taxon>
        <taxon>Micromonosporales</taxon>
        <taxon>Micromonosporaceae</taxon>
        <taxon>Asanoa</taxon>
    </lineage>
</organism>
<dbReference type="InterPro" id="IPR000639">
    <property type="entry name" value="Epox_hydrolase-like"/>
</dbReference>
<accession>A0A239ITC3</accession>
<reference evidence="2 3" key="1">
    <citation type="submission" date="2017-06" db="EMBL/GenBank/DDBJ databases">
        <authorList>
            <person name="Kim H.J."/>
            <person name="Triplett B.A."/>
        </authorList>
    </citation>
    <scope>NUCLEOTIDE SEQUENCE [LARGE SCALE GENOMIC DNA]</scope>
    <source>
        <strain evidence="2 3">CGMCC 4.5593</strain>
    </source>
</reference>
<proteinExistence type="predicted"/>
<dbReference type="SUPFAM" id="SSF53474">
    <property type="entry name" value="alpha/beta-Hydrolases"/>
    <property type="match status" value="1"/>
</dbReference>
<dbReference type="PANTHER" id="PTHR43798">
    <property type="entry name" value="MONOACYLGLYCEROL LIPASE"/>
    <property type="match status" value="1"/>
</dbReference>
<sequence length="304" mass="32121">MASRRQSDPVITALSALAPDAQLSWGEIVRDDGRHLRWIETASTGPTILLVGGAGDTVLDWGPVLPALATDFHVIAYDRGGLGASDPVHGRLTIESQVDDLVALLDAVGPALMVGHSWGGLLVQFAAAARPERVTGLVLIDPTHEGVMTIVPTRLKVSSELSLAWMVLLKYVGRFDKQLDGFADGLMKVCSDDPAIQRLVLAAYRAEYAERYQVVSVRTENRLAGDVDAALRARAANPPADVPMTVLTATRGKLPALQVRAAQLADETAAAYPGGQHIVVDDAGHYIHHDQPAAAAAAIKAAAG</sequence>
<dbReference type="Gene3D" id="3.40.50.1820">
    <property type="entry name" value="alpha/beta hydrolase"/>
    <property type="match status" value="1"/>
</dbReference>
<dbReference type="RefSeq" id="WP_089245697.1">
    <property type="nucleotide sequence ID" value="NZ_FZPH01000002.1"/>
</dbReference>
<dbReference type="AlphaFoldDB" id="A0A239ITC3"/>
<dbReference type="PRINTS" id="PR00412">
    <property type="entry name" value="EPOXHYDRLASE"/>
</dbReference>
<keyword evidence="3" id="KW-1185">Reference proteome</keyword>
<evidence type="ECO:0000313" key="3">
    <source>
        <dbReference type="Proteomes" id="UP000198362"/>
    </source>
</evidence>
<dbReference type="PRINTS" id="PR00111">
    <property type="entry name" value="ABHYDROLASE"/>
</dbReference>
<dbReference type="GO" id="GO:0016020">
    <property type="term" value="C:membrane"/>
    <property type="evidence" value="ECO:0007669"/>
    <property type="project" value="TreeGrafter"/>
</dbReference>
<name>A0A239ITC3_9ACTN</name>
<dbReference type="GO" id="GO:0003824">
    <property type="term" value="F:catalytic activity"/>
    <property type="evidence" value="ECO:0007669"/>
    <property type="project" value="InterPro"/>
</dbReference>
<dbReference type="OrthoDB" id="7185741at2"/>
<dbReference type="Proteomes" id="UP000198362">
    <property type="component" value="Unassembled WGS sequence"/>
</dbReference>
<dbReference type="PANTHER" id="PTHR43798:SF33">
    <property type="entry name" value="HYDROLASE, PUTATIVE (AFU_ORTHOLOGUE AFUA_2G14860)-RELATED"/>
    <property type="match status" value="1"/>
</dbReference>
<dbReference type="InterPro" id="IPR050266">
    <property type="entry name" value="AB_hydrolase_sf"/>
</dbReference>
<dbReference type="Pfam" id="PF12697">
    <property type="entry name" value="Abhydrolase_6"/>
    <property type="match status" value="1"/>
</dbReference>
<evidence type="ECO:0000313" key="2">
    <source>
        <dbReference type="EMBL" id="SNS96880.1"/>
    </source>
</evidence>
<gene>
    <name evidence="2" type="ORF">SAMN05421812_102557</name>
</gene>
<dbReference type="EMBL" id="FZPH01000002">
    <property type="protein sequence ID" value="SNS96880.1"/>
    <property type="molecule type" value="Genomic_DNA"/>
</dbReference>
<protein>
    <submittedName>
        <fullName evidence="2">Pimeloyl-ACP methyl ester carboxylesterase</fullName>
    </submittedName>
</protein>
<dbReference type="InterPro" id="IPR000073">
    <property type="entry name" value="AB_hydrolase_1"/>
</dbReference>
<evidence type="ECO:0000259" key="1">
    <source>
        <dbReference type="Pfam" id="PF12697"/>
    </source>
</evidence>
<dbReference type="InterPro" id="IPR029058">
    <property type="entry name" value="AB_hydrolase_fold"/>
</dbReference>
<feature type="domain" description="AB hydrolase-1" evidence="1">
    <location>
        <begin position="48"/>
        <end position="298"/>
    </location>
</feature>